<comment type="caution">
    <text evidence="3">The sequence shown here is derived from an EMBL/GenBank/DDBJ whole genome shotgun (WGS) entry which is preliminary data.</text>
</comment>
<dbReference type="OrthoDB" id="758082at2759"/>
<comment type="similarity">
    <text evidence="1">Belongs to the LEA type 1 family.</text>
</comment>
<dbReference type="InterPro" id="IPR005513">
    <property type="entry name" value="LEA_1"/>
</dbReference>
<sequence length="106" mass="11786">MQSMKEATASAKAGMEKAKASMQEKVEMMKTRDPGEKEMATERRKEETRDQNATARQAGFAAGGLDRGEVNPGYSAIGSQDYQTRNWDNATRRNVGENDPYYGTNE</sequence>
<feature type="compositionally biased region" description="Polar residues" evidence="2">
    <location>
        <begin position="77"/>
        <end position="89"/>
    </location>
</feature>
<dbReference type="AlphaFoldDB" id="A0A9W7LHX3"/>
<feature type="compositionally biased region" description="Basic and acidic residues" evidence="2">
    <location>
        <begin position="14"/>
        <end position="50"/>
    </location>
</feature>
<evidence type="ECO:0000313" key="3">
    <source>
        <dbReference type="EMBL" id="GMI64714.1"/>
    </source>
</evidence>
<feature type="region of interest" description="Disordered" evidence="2">
    <location>
        <begin position="1"/>
        <end position="106"/>
    </location>
</feature>
<accession>A0A9W7LHX3</accession>
<name>A0A9W7LHX3_HIBTR</name>
<evidence type="ECO:0000256" key="1">
    <source>
        <dbReference type="ARBA" id="ARBA00010975"/>
    </source>
</evidence>
<dbReference type="Proteomes" id="UP001165190">
    <property type="component" value="Unassembled WGS sequence"/>
</dbReference>
<reference evidence="3" key="1">
    <citation type="submission" date="2023-05" db="EMBL/GenBank/DDBJ databases">
        <title>Genome and transcriptome analyses reveal genes involved in the formation of fine ridges on petal epidermal cells in Hibiscus trionum.</title>
        <authorList>
            <person name="Koshimizu S."/>
            <person name="Masuda S."/>
            <person name="Ishii T."/>
            <person name="Shirasu K."/>
            <person name="Hoshino A."/>
            <person name="Arita M."/>
        </authorList>
    </citation>
    <scope>NUCLEOTIDE SEQUENCE</scope>
    <source>
        <strain evidence="3">Hamamatsu line</strain>
    </source>
</reference>
<protein>
    <submittedName>
        <fullName evidence="3">Uncharacterized protein</fullName>
    </submittedName>
</protein>
<evidence type="ECO:0000313" key="4">
    <source>
        <dbReference type="Proteomes" id="UP001165190"/>
    </source>
</evidence>
<evidence type="ECO:0000256" key="2">
    <source>
        <dbReference type="SAM" id="MobiDB-lite"/>
    </source>
</evidence>
<dbReference type="EMBL" id="BSYR01000003">
    <property type="protein sequence ID" value="GMI64714.1"/>
    <property type="molecule type" value="Genomic_DNA"/>
</dbReference>
<proteinExistence type="inferred from homology"/>
<keyword evidence="4" id="KW-1185">Reference proteome</keyword>
<organism evidence="3 4">
    <name type="scientific">Hibiscus trionum</name>
    <name type="common">Flower of an hour</name>
    <dbReference type="NCBI Taxonomy" id="183268"/>
    <lineage>
        <taxon>Eukaryota</taxon>
        <taxon>Viridiplantae</taxon>
        <taxon>Streptophyta</taxon>
        <taxon>Embryophyta</taxon>
        <taxon>Tracheophyta</taxon>
        <taxon>Spermatophyta</taxon>
        <taxon>Magnoliopsida</taxon>
        <taxon>eudicotyledons</taxon>
        <taxon>Gunneridae</taxon>
        <taxon>Pentapetalae</taxon>
        <taxon>rosids</taxon>
        <taxon>malvids</taxon>
        <taxon>Malvales</taxon>
        <taxon>Malvaceae</taxon>
        <taxon>Malvoideae</taxon>
        <taxon>Hibiscus</taxon>
    </lineage>
</organism>
<gene>
    <name evidence="3" type="ORF">HRI_000140700</name>
</gene>
<dbReference type="Pfam" id="PF03760">
    <property type="entry name" value="LEA_1"/>
    <property type="match status" value="1"/>
</dbReference>
<dbReference type="GO" id="GO:0009793">
    <property type="term" value="P:embryo development ending in seed dormancy"/>
    <property type="evidence" value="ECO:0007669"/>
    <property type="project" value="InterPro"/>
</dbReference>